<dbReference type="GO" id="GO:0005737">
    <property type="term" value="C:cytoplasm"/>
    <property type="evidence" value="ECO:0007669"/>
    <property type="project" value="TreeGrafter"/>
</dbReference>
<dbReference type="EMBL" id="HG937693">
    <property type="protein sequence ID" value="CDP34304.1"/>
    <property type="molecule type" value="Genomic_DNA"/>
</dbReference>
<dbReference type="InterPro" id="IPR045142">
    <property type="entry name" value="BCAS3-like"/>
</dbReference>
<dbReference type="InterPro" id="IPR011044">
    <property type="entry name" value="Quino_amine_DH_bsu"/>
</dbReference>
<gene>
    <name evidence="2" type="ORF">GNLVRS02_ARAD1C09350g</name>
</gene>
<evidence type="ECO:0000313" key="2">
    <source>
        <dbReference type="EMBL" id="CDP34304.1"/>
    </source>
</evidence>
<organism evidence="2">
    <name type="scientific">Blastobotrys adeninivorans</name>
    <name type="common">Yeast</name>
    <name type="synonym">Arxula adeninivorans</name>
    <dbReference type="NCBI Taxonomy" id="409370"/>
    <lineage>
        <taxon>Eukaryota</taxon>
        <taxon>Fungi</taxon>
        <taxon>Dikarya</taxon>
        <taxon>Ascomycota</taxon>
        <taxon>Saccharomycotina</taxon>
        <taxon>Dipodascomycetes</taxon>
        <taxon>Dipodascales</taxon>
        <taxon>Trichomonascaceae</taxon>
        <taxon>Blastobotrys</taxon>
    </lineage>
</organism>
<dbReference type="GO" id="GO:0006914">
    <property type="term" value="P:autophagy"/>
    <property type="evidence" value="ECO:0007669"/>
    <property type="project" value="InterPro"/>
</dbReference>
<protein>
    <submittedName>
        <fullName evidence="2">ARAD1C09350p</fullName>
    </submittedName>
</protein>
<sequence length="688" mass="73738">MAPSPYRMVSNSNSTRIYKTPVTFQGPRLFTTATEWTRKRIFSKGSGSEVATSPGTDPSDPTSPYGSLSPPGGAPTVRSGSSVSPAPPATHNSGPIPPMLFGPRGQVLILYPGSVQMWTFSPSIGGGAYCYAGSTHGVDGEIVAATLIPAPSGEAFSTDLSSECIVLQVVRRRVTYIEVHRLSVSNDTSESLIKELVLPPWMSTSESYHISYPAGSQHICVVANDGSTVLFSSSELQPLPLTEIRVGFGSDGLPLIDVKDRWLVFSPRTPTRSSAQTPLKLPPSGPLYERVVENVSSTAAAGLKSLSDAGLAGLRHYLKLDDANGSTTSMTTGATTNNTNSATTSAGSLSSGREEGGILGLFQDSSQPPNVVQVIDIPSETTIATFVPLYGISKLSLSPYDLTVATVSSKGDHVYTYDLSMLPKEVSVTGRYVRGKLPATVSDIIWDTYGGIGIITTAKGSVHWFDKRRSLDSSNKVWKLSGWGVHRAVFLVAARSHDLNGDVTPEPRIMMLRQGQVLVADVSTGSCSWKYDMPLAPFDSAEDYNGNAANGTSVGTTGDSLSPDNQGDTAPPTPTRTPTRTPTPCDLDLSQMRKQNLTSVDPLSYYEMETCLPYQYIHMDRHIDLSNYEPNSSPATCPVFGLPFERQIIDLGRPNGQAKFSPSGTEAPDQDELRRAMESMVLANDMEL</sequence>
<feature type="region of interest" description="Disordered" evidence="1">
    <location>
        <begin position="547"/>
        <end position="584"/>
    </location>
</feature>
<proteinExistence type="predicted"/>
<reference evidence="2" key="2">
    <citation type="submission" date="2014-06" db="EMBL/GenBank/DDBJ databases">
        <title>The complete genome of Blastobotrys (Arxula) adeninivorans LS3 - a yeast of biotechnological interest.</title>
        <authorList>
            <person name="Kunze G."/>
            <person name="Gaillardin C."/>
            <person name="Czernicka M."/>
            <person name="Durrens P."/>
            <person name="Martin T."/>
            <person name="Boer E."/>
            <person name="Gabaldon T."/>
            <person name="Cruz J."/>
            <person name="Talla E."/>
            <person name="Marck C."/>
            <person name="Goffeau A."/>
            <person name="Barbe V."/>
            <person name="Baret P."/>
            <person name="Baronian K."/>
            <person name="Beier S."/>
            <person name="Bleykasten C."/>
            <person name="Bode R."/>
            <person name="Casaregola S."/>
            <person name="Despons L."/>
            <person name="Fairhead C."/>
            <person name="Giersberg M."/>
            <person name="Gierski P."/>
            <person name="Hahnel U."/>
            <person name="Hartmann A."/>
            <person name="Jankowska D."/>
            <person name="Jubin C."/>
            <person name="Jung P."/>
            <person name="Lafontaine I."/>
            <person name="Leh-Louis V."/>
            <person name="Lemaire M."/>
            <person name="Marcet-Houben M."/>
            <person name="Mascher M."/>
            <person name="Morel G."/>
            <person name="Richard G.-F."/>
            <person name="Riechen J."/>
            <person name="Sacerdot C."/>
            <person name="Sarkar A."/>
            <person name="Savel G."/>
            <person name="Schacherer J."/>
            <person name="Sherman D."/>
            <person name="Straub M.-L."/>
            <person name="Stein N."/>
            <person name="Thierry A."/>
            <person name="Trautwein-Schult A."/>
            <person name="Westhof E."/>
            <person name="Worch S."/>
            <person name="Dujon B."/>
            <person name="Souciet J.-L."/>
            <person name="Wincker P."/>
            <person name="Scholz U."/>
            <person name="Neuveglise N."/>
        </authorList>
    </citation>
    <scope>NUCLEOTIDE SEQUENCE</scope>
    <source>
        <strain evidence="2">LS3</strain>
    </source>
</reference>
<dbReference type="PhylomeDB" id="A0A060T0M1"/>
<feature type="region of interest" description="Disordered" evidence="1">
    <location>
        <begin position="44"/>
        <end position="97"/>
    </location>
</feature>
<name>A0A060T0M1_BLAAD</name>
<reference evidence="2" key="1">
    <citation type="submission" date="2014-02" db="EMBL/GenBank/DDBJ databases">
        <authorList>
            <person name="Genoscope - CEA"/>
        </authorList>
    </citation>
    <scope>NUCLEOTIDE SEQUENCE</scope>
    <source>
        <strain evidence="2">LS3</strain>
    </source>
</reference>
<dbReference type="AlphaFoldDB" id="A0A060T0M1"/>
<dbReference type="GO" id="GO:0042594">
    <property type="term" value="P:response to starvation"/>
    <property type="evidence" value="ECO:0007669"/>
    <property type="project" value="TreeGrafter"/>
</dbReference>
<accession>A0A060T0M1</accession>
<dbReference type="SUPFAM" id="SSF50969">
    <property type="entry name" value="YVTN repeat-like/Quinoprotein amine dehydrogenase"/>
    <property type="match status" value="1"/>
</dbReference>
<feature type="region of interest" description="Disordered" evidence="1">
    <location>
        <begin position="329"/>
        <end position="350"/>
    </location>
</feature>
<feature type="compositionally biased region" description="Polar residues" evidence="1">
    <location>
        <begin position="547"/>
        <end position="568"/>
    </location>
</feature>
<feature type="compositionally biased region" description="Low complexity" evidence="1">
    <location>
        <begin position="52"/>
        <end position="64"/>
    </location>
</feature>
<evidence type="ECO:0000256" key="1">
    <source>
        <dbReference type="SAM" id="MobiDB-lite"/>
    </source>
</evidence>
<dbReference type="PANTHER" id="PTHR13268">
    <property type="entry name" value="BREAST CARCINOMA AMPLIFIED SEQUENCE 3"/>
    <property type="match status" value="1"/>
</dbReference>
<dbReference type="PANTHER" id="PTHR13268:SF0">
    <property type="entry name" value="BCAS3 MICROTUBULE ASSOCIATED CELL MIGRATION FACTOR"/>
    <property type="match status" value="1"/>
</dbReference>